<name>A0AAW1SM05_9CHLO</name>
<keyword evidence="2" id="KW-1133">Transmembrane helix</keyword>
<keyword evidence="2" id="KW-0472">Membrane</keyword>
<keyword evidence="2" id="KW-0812">Transmembrane</keyword>
<feature type="compositionally biased region" description="Basic and acidic residues" evidence="1">
    <location>
        <begin position="188"/>
        <end position="201"/>
    </location>
</feature>
<sequence>MRKLLKSSHTQGRARCRYAVRRLGGKWYAQPVGRFGMPSGSSITKLQTVAPSAATGVAKPLKTQPVDKNKVWLLFGAGAAGIFTTAVLLENNERLFPAIAKANQAMRAAQQYRESQPEDPPIETSMAEPEGPSQSAFEAGLKEASQKAKSQPAAADMLQSSALPEPESEPDRHTNRSDQMQPQSAELKPQEARSGLHKDGPKQLQPKG</sequence>
<evidence type="ECO:0000313" key="3">
    <source>
        <dbReference type="EMBL" id="KAK9848658.1"/>
    </source>
</evidence>
<gene>
    <name evidence="3" type="ORF">WJX84_007295</name>
</gene>
<dbReference type="EMBL" id="JALJOV010001388">
    <property type="protein sequence ID" value="KAK9848658.1"/>
    <property type="molecule type" value="Genomic_DNA"/>
</dbReference>
<evidence type="ECO:0000256" key="1">
    <source>
        <dbReference type="SAM" id="MobiDB-lite"/>
    </source>
</evidence>
<proteinExistence type="predicted"/>
<feature type="region of interest" description="Disordered" evidence="1">
    <location>
        <begin position="107"/>
        <end position="208"/>
    </location>
</feature>
<evidence type="ECO:0000313" key="4">
    <source>
        <dbReference type="Proteomes" id="UP001485043"/>
    </source>
</evidence>
<reference evidence="3 4" key="1">
    <citation type="journal article" date="2024" name="Nat. Commun.">
        <title>Phylogenomics reveals the evolutionary origins of lichenization in chlorophyte algae.</title>
        <authorList>
            <person name="Puginier C."/>
            <person name="Libourel C."/>
            <person name="Otte J."/>
            <person name="Skaloud P."/>
            <person name="Haon M."/>
            <person name="Grisel S."/>
            <person name="Petersen M."/>
            <person name="Berrin J.G."/>
            <person name="Delaux P.M."/>
            <person name="Dal Grande F."/>
            <person name="Keller J."/>
        </authorList>
    </citation>
    <scope>NUCLEOTIDE SEQUENCE [LARGE SCALE GENOMIC DNA]</scope>
    <source>
        <strain evidence="3 4">SAG 2523</strain>
    </source>
</reference>
<organism evidence="3 4">
    <name type="scientific">Apatococcus fuscideae</name>
    <dbReference type="NCBI Taxonomy" id="2026836"/>
    <lineage>
        <taxon>Eukaryota</taxon>
        <taxon>Viridiplantae</taxon>
        <taxon>Chlorophyta</taxon>
        <taxon>core chlorophytes</taxon>
        <taxon>Trebouxiophyceae</taxon>
        <taxon>Chlorellales</taxon>
        <taxon>Chlorellaceae</taxon>
        <taxon>Apatococcus</taxon>
    </lineage>
</organism>
<evidence type="ECO:0000256" key="2">
    <source>
        <dbReference type="SAM" id="Phobius"/>
    </source>
</evidence>
<feature type="transmembrane region" description="Helical" evidence="2">
    <location>
        <begin position="71"/>
        <end position="89"/>
    </location>
</feature>
<keyword evidence="4" id="KW-1185">Reference proteome</keyword>
<protein>
    <submittedName>
        <fullName evidence="3">Uncharacterized protein</fullName>
    </submittedName>
</protein>
<comment type="caution">
    <text evidence="3">The sequence shown here is derived from an EMBL/GenBank/DDBJ whole genome shotgun (WGS) entry which is preliminary data.</text>
</comment>
<accession>A0AAW1SM05</accession>
<dbReference type="Proteomes" id="UP001485043">
    <property type="component" value="Unassembled WGS sequence"/>
</dbReference>
<dbReference type="AlphaFoldDB" id="A0AAW1SM05"/>